<organism evidence="2 3">
    <name type="scientific">Polyrhizophydium stewartii</name>
    <dbReference type="NCBI Taxonomy" id="2732419"/>
    <lineage>
        <taxon>Eukaryota</taxon>
        <taxon>Fungi</taxon>
        <taxon>Fungi incertae sedis</taxon>
        <taxon>Chytridiomycota</taxon>
        <taxon>Chytridiomycota incertae sedis</taxon>
        <taxon>Chytridiomycetes</taxon>
        <taxon>Rhizophydiales</taxon>
        <taxon>Rhizophydiales incertae sedis</taxon>
        <taxon>Polyrhizophydium</taxon>
    </lineage>
</organism>
<gene>
    <name evidence="2" type="ORF">HK105_209376</name>
</gene>
<accession>A0ABR4MV98</accession>
<dbReference type="EMBL" id="JADGIZ020000145">
    <property type="protein sequence ID" value="KAL2911168.1"/>
    <property type="molecule type" value="Genomic_DNA"/>
</dbReference>
<comment type="caution">
    <text evidence="2">The sequence shown here is derived from an EMBL/GenBank/DDBJ whole genome shotgun (WGS) entry which is preliminary data.</text>
</comment>
<dbReference type="Pfam" id="PF02752">
    <property type="entry name" value="Arrestin_C"/>
    <property type="match status" value="1"/>
</dbReference>
<evidence type="ECO:0000313" key="3">
    <source>
        <dbReference type="Proteomes" id="UP001527925"/>
    </source>
</evidence>
<dbReference type="SUPFAM" id="SSF81296">
    <property type="entry name" value="E set domains"/>
    <property type="match status" value="1"/>
</dbReference>
<evidence type="ECO:0000259" key="1">
    <source>
        <dbReference type="Pfam" id="PF02752"/>
    </source>
</evidence>
<name>A0ABR4MV98_9FUNG</name>
<dbReference type="Gene3D" id="2.60.40.640">
    <property type="match status" value="1"/>
</dbReference>
<dbReference type="InterPro" id="IPR014752">
    <property type="entry name" value="Arrestin-like_C"/>
</dbReference>
<reference evidence="2 3" key="1">
    <citation type="submission" date="2023-09" db="EMBL/GenBank/DDBJ databases">
        <title>Pangenome analysis of Batrachochytrium dendrobatidis and related Chytrids.</title>
        <authorList>
            <person name="Yacoub M.N."/>
            <person name="Stajich J.E."/>
            <person name="James T.Y."/>
        </authorList>
    </citation>
    <scope>NUCLEOTIDE SEQUENCE [LARGE SCALE GENOMIC DNA]</scope>
    <source>
        <strain evidence="2 3">JEL0888</strain>
    </source>
</reference>
<dbReference type="Proteomes" id="UP001527925">
    <property type="component" value="Unassembled WGS sequence"/>
</dbReference>
<sequence>MSVLKLSLDKAEYAPGDPIVLSCTLHNAELVTGLRLVAGLALTTQLKSGFKNMLPTSGISGDNAYAVPHGSVVDLAEIRPLHTVTLWRAARPSGQALHPKPRSFSAMLVVPIDAVPSVALKDHEAAFLRYSIRAELTTADVSDKLLAVAPVTVVMPLPLENPPLQLPSLPKSSLAFAVDIAASFDRSVYAVGDTVAINLAVSNADKREIKSLTVNLIERRFADLPSELVCSTTITSESMGMGVSQGATRNTSVLLRSGSAASMAPSVRFSFFSVEHFVQIQVIPTGMLKIPFSIEVPITFVGKQRLPA</sequence>
<proteinExistence type="predicted"/>
<dbReference type="InterPro" id="IPR011022">
    <property type="entry name" value="Arrestin_C-like"/>
</dbReference>
<dbReference type="InterPro" id="IPR014756">
    <property type="entry name" value="Ig_E-set"/>
</dbReference>
<keyword evidence="3" id="KW-1185">Reference proteome</keyword>
<protein>
    <recommendedName>
        <fullName evidence="1">Arrestin C-terminal-like domain-containing protein</fullName>
    </recommendedName>
</protein>
<evidence type="ECO:0000313" key="2">
    <source>
        <dbReference type="EMBL" id="KAL2911168.1"/>
    </source>
</evidence>
<feature type="domain" description="Arrestin C-terminal-like" evidence="1">
    <location>
        <begin position="178"/>
        <end position="299"/>
    </location>
</feature>